<dbReference type="OrthoDB" id="5196567at2"/>
<protein>
    <submittedName>
        <fullName evidence="3">Uncharacterized protein</fullName>
    </submittedName>
</protein>
<feature type="region of interest" description="Disordered" evidence="1">
    <location>
        <begin position="96"/>
        <end position="123"/>
    </location>
</feature>
<gene>
    <name evidence="3" type="ORF">EAS64_10145</name>
</gene>
<keyword evidence="2" id="KW-0812">Transmembrane</keyword>
<comment type="caution">
    <text evidence="3">The sequence shown here is derived from an EMBL/GenBank/DDBJ whole genome shotgun (WGS) entry which is preliminary data.</text>
</comment>
<dbReference type="AlphaFoldDB" id="A0A6P2C463"/>
<sequence>MSATHVPDRLVGAALRCYPARWRRRHGDEAAELAALLISDGAPAASVALSYLLGAAREWLAPPPGRSLSTVTAALLAAACLLGFSAALIAETVPAKAAGTTQSPSRPHHSASPCRPAAHVRSC</sequence>
<evidence type="ECO:0000256" key="1">
    <source>
        <dbReference type="SAM" id="MobiDB-lite"/>
    </source>
</evidence>
<evidence type="ECO:0000256" key="2">
    <source>
        <dbReference type="SAM" id="Phobius"/>
    </source>
</evidence>
<dbReference type="EMBL" id="RPFW01000002">
    <property type="protein sequence ID" value="TVZ04981.1"/>
    <property type="molecule type" value="Genomic_DNA"/>
</dbReference>
<evidence type="ECO:0000313" key="4">
    <source>
        <dbReference type="Proteomes" id="UP000460272"/>
    </source>
</evidence>
<proteinExistence type="predicted"/>
<feature type="transmembrane region" description="Helical" evidence="2">
    <location>
        <begin position="68"/>
        <end position="90"/>
    </location>
</feature>
<organism evidence="3 4">
    <name type="scientific">Trebonia kvetii</name>
    <dbReference type="NCBI Taxonomy" id="2480626"/>
    <lineage>
        <taxon>Bacteria</taxon>
        <taxon>Bacillati</taxon>
        <taxon>Actinomycetota</taxon>
        <taxon>Actinomycetes</taxon>
        <taxon>Streptosporangiales</taxon>
        <taxon>Treboniaceae</taxon>
        <taxon>Trebonia</taxon>
    </lineage>
</organism>
<keyword evidence="2" id="KW-1133">Transmembrane helix</keyword>
<reference evidence="3 4" key="1">
    <citation type="submission" date="2018-11" db="EMBL/GenBank/DDBJ databases">
        <title>Trebonia kvetii gen.nov., sp.nov., a novel acidophilic actinobacterium, and proposal of the new actinobacterial family Treboniaceae fam. nov.</title>
        <authorList>
            <person name="Rapoport D."/>
            <person name="Sagova-Mareckova M."/>
            <person name="Sedlacek I."/>
            <person name="Provaznik J."/>
            <person name="Kralova S."/>
            <person name="Pavlinic D."/>
            <person name="Benes V."/>
            <person name="Kopecky J."/>
        </authorList>
    </citation>
    <scope>NUCLEOTIDE SEQUENCE [LARGE SCALE GENOMIC DNA]</scope>
    <source>
        <strain evidence="3 4">15Tr583</strain>
    </source>
</reference>
<keyword evidence="4" id="KW-1185">Reference proteome</keyword>
<accession>A0A6P2C463</accession>
<feature type="transmembrane region" description="Helical" evidence="2">
    <location>
        <begin position="33"/>
        <end position="56"/>
    </location>
</feature>
<dbReference type="RefSeq" id="WP_145852687.1">
    <property type="nucleotide sequence ID" value="NZ_RPFW01000002.1"/>
</dbReference>
<evidence type="ECO:0000313" key="3">
    <source>
        <dbReference type="EMBL" id="TVZ04981.1"/>
    </source>
</evidence>
<keyword evidence="2" id="KW-0472">Membrane</keyword>
<dbReference type="Proteomes" id="UP000460272">
    <property type="component" value="Unassembled WGS sequence"/>
</dbReference>
<name>A0A6P2C463_9ACTN</name>